<dbReference type="SUPFAM" id="SSF52788">
    <property type="entry name" value="Phosphotyrosine protein phosphatases I"/>
    <property type="match status" value="1"/>
</dbReference>
<sequence length="168" mass="17952">MRKPPVTPRPLNILVLCTGNSCRSILGEALINRLGADRFRAFSAGSHPTGRVNPNALATLARHGLPTEGYASKSWDALEGTRIDILITVCDSAAGEACPVYLGSAVRGHWGLPDPARVAGSPETIEAAFEATYVALEKRIRQLLALPVETLSRSELTEAINRIGAETH</sequence>
<evidence type="ECO:0000256" key="1">
    <source>
        <dbReference type="ARBA" id="ARBA00022849"/>
    </source>
</evidence>
<protein>
    <submittedName>
        <fullName evidence="3">Arsenate reductase (Thioredoxin)</fullName>
        <ecNumber evidence="3">1.20.4.4</ecNumber>
    </submittedName>
</protein>
<proteinExistence type="predicted"/>
<evidence type="ECO:0000313" key="3">
    <source>
        <dbReference type="EMBL" id="CAI8843077.1"/>
    </source>
</evidence>
<organism evidence="3 4">
    <name type="scientific">Methylocaldum szegediense</name>
    <dbReference type="NCBI Taxonomy" id="73780"/>
    <lineage>
        <taxon>Bacteria</taxon>
        <taxon>Pseudomonadati</taxon>
        <taxon>Pseudomonadota</taxon>
        <taxon>Gammaproteobacteria</taxon>
        <taxon>Methylococcales</taxon>
        <taxon>Methylococcaceae</taxon>
        <taxon>Methylocaldum</taxon>
    </lineage>
</organism>
<evidence type="ECO:0000259" key="2">
    <source>
        <dbReference type="SMART" id="SM00226"/>
    </source>
</evidence>
<dbReference type="GO" id="GO:0030612">
    <property type="term" value="F:arsenate reductase (thioredoxin) activity"/>
    <property type="evidence" value="ECO:0007669"/>
    <property type="project" value="UniProtKB-EC"/>
</dbReference>
<keyword evidence="4" id="KW-1185">Reference proteome</keyword>
<dbReference type="InterPro" id="IPR023485">
    <property type="entry name" value="Ptyr_pPase"/>
</dbReference>
<dbReference type="Pfam" id="PF01451">
    <property type="entry name" value="LMWPc"/>
    <property type="match status" value="1"/>
</dbReference>
<accession>A0ABM9I266</accession>
<dbReference type="InterPro" id="IPR036196">
    <property type="entry name" value="Ptyr_pPase_sf"/>
</dbReference>
<dbReference type="Proteomes" id="UP001162030">
    <property type="component" value="Chromosome"/>
</dbReference>
<keyword evidence="1" id="KW-0059">Arsenical resistance</keyword>
<dbReference type="PANTHER" id="PTHR43428:SF1">
    <property type="entry name" value="ARSENATE REDUCTASE"/>
    <property type="match status" value="1"/>
</dbReference>
<evidence type="ECO:0000313" key="4">
    <source>
        <dbReference type="Proteomes" id="UP001162030"/>
    </source>
</evidence>
<dbReference type="CDD" id="cd16345">
    <property type="entry name" value="LMWP_ArsC"/>
    <property type="match status" value="1"/>
</dbReference>
<dbReference type="SMART" id="SM00226">
    <property type="entry name" value="LMWPc"/>
    <property type="match status" value="1"/>
</dbReference>
<reference evidence="3 4" key="1">
    <citation type="submission" date="2023-03" db="EMBL/GenBank/DDBJ databases">
        <authorList>
            <person name="Pearce D."/>
        </authorList>
    </citation>
    <scope>NUCLEOTIDE SEQUENCE [LARGE SCALE GENOMIC DNA]</scope>
    <source>
        <strain evidence="3">Msz</strain>
    </source>
</reference>
<name>A0ABM9I266_9GAMM</name>
<dbReference type="PANTHER" id="PTHR43428">
    <property type="entry name" value="ARSENATE REDUCTASE"/>
    <property type="match status" value="1"/>
</dbReference>
<gene>
    <name evidence="3" type="ORF">MSZNOR_2366</name>
</gene>
<dbReference type="EMBL" id="OX458333">
    <property type="protein sequence ID" value="CAI8843077.1"/>
    <property type="molecule type" value="Genomic_DNA"/>
</dbReference>
<keyword evidence="3" id="KW-0560">Oxidoreductase</keyword>
<feature type="domain" description="Phosphotyrosine protein phosphatase I" evidence="2">
    <location>
        <begin position="11"/>
        <end position="146"/>
    </location>
</feature>
<dbReference type="Gene3D" id="3.40.50.2300">
    <property type="match status" value="1"/>
</dbReference>
<dbReference type="EC" id="1.20.4.4" evidence="3"/>